<evidence type="ECO:0000256" key="4">
    <source>
        <dbReference type="ARBA" id="ARBA00022723"/>
    </source>
</evidence>
<reference evidence="9 10" key="1">
    <citation type="submission" date="2024-10" db="EMBL/GenBank/DDBJ databases">
        <authorList>
            <person name="Yang X.-N."/>
        </authorList>
    </citation>
    <scope>NUCLEOTIDE SEQUENCE [LARGE SCALE GENOMIC DNA]</scope>
    <source>
        <strain evidence="9 10">CAU 1059</strain>
    </source>
</reference>
<dbReference type="InterPro" id="IPR003846">
    <property type="entry name" value="SelO"/>
</dbReference>
<feature type="active site" description="Proton acceptor" evidence="8">
    <location>
        <position position="246"/>
    </location>
</feature>
<keyword evidence="4 8" id="KW-0479">Metal-binding</keyword>
<name>A0ABW7I4I8_9RHOB</name>
<proteinExistence type="inferred from homology"/>
<dbReference type="NCBIfam" id="NF000658">
    <property type="entry name" value="PRK00029.1"/>
    <property type="match status" value="1"/>
</dbReference>
<dbReference type="PANTHER" id="PTHR32057">
    <property type="entry name" value="PROTEIN ADENYLYLTRANSFERASE SELO, MITOCHONDRIAL"/>
    <property type="match status" value="1"/>
</dbReference>
<dbReference type="EC" id="2.7.7.108" evidence="8"/>
<feature type="binding site" evidence="8">
    <location>
        <position position="174"/>
    </location>
    <ligand>
        <name>ATP</name>
        <dbReference type="ChEBI" id="CHEBI:30616"/>
    </ligand>
</feature>
<comment type="caution">
    <text evidence="9">The sequence shown here is derived from an EMBL/GenBank/DDBJ whole genome shotgun (WGS) entry which is preliminary data.</text>
</comment>
<comment type="catalytic activity">
    <reaction evidence="8">
        <text>L-seryl-[protein] + UTP = O-(5'-uridylyl)-L-seryl-[protein] + diphosphate</text>
        <dbReference type="Rhea" id="RHEA:64604"/>
        <dbReference type="Rhea" id="RHEA-COMP:9863"/>
        <dbReference type="Rhea" id="RHEA-COMP:16635"/>
        <dbReference type="ChEBI" id="CHEBI:29999"/>
        <dbReference type="ChEBI" id="CHEBI:33019"/>
        <dbReference type="ChEBI" id="CHEBI:46398"/>
        <dbReference type="ChEBI" id="CHEBI:156051"/>
    </reaction>
</comment>
<evidence type="ECO:0000256" key="2">
    <source>
        <dbReference type="ARBA" id="ARBA00022679"/>
    </source>
</evidence>
<dbReference type="Proteomes" id="UP001607157">
    <property type="component" value="Unassembled WGS sequence"/>
</dbReference>
<keyword evidence="10" id="KW-1185">Reference proteome</keyword>
<keyword evidence="6 8" id="KW-0067">ATP-binding</keyword>
<comment type="similarity">
    <text evidence="1 8">Belongs to the SELO family.</text>
</comment>
<comment type="catalytic activity">
    <reaction evidence="8">
        <text>L-threonyl-[protein] + ATP = 3-O-(5'-adenylyl)-L-threonyl-[protein] + diphosphate</text>
        <dbReference type="Rhea" id="RHEA:54292"/>
        <dbReference type="Rhea" id="RHEA-COMP:11060"/>
        <dbReference type="Rhea" id="RHEA-COMP:13847"/>
        <dbReference type="ChEBI" id="CHEBI:30013"/>
        <dbReference type="ChEBI" id="CHEBI:30616"/>
        <dbReference type="ChEBI" id="CHEBI:33019"/>
        <dbReference type="ChEBI" id="CHEBI:138113"/>
        <dbReference type="EC" id="2.7.7.108"/>
    </reaction>
</comment>
<dbReference type="RefSeq" id="WP_377168383.1">
    <property type="nucleotide sequence ID" value="NZ_JBHTJC010000001.1"/>
</dbReference>
<dbReference type="PANTHER" id="PTHR32057:SF14">
    <property type="entry name" value="PROTEIN ADENYLYLTRANSFERASE SELO, MITOCHONDRIAL"/>
    <property type="match status" value="1"/>
</dbReference>
<feature type="binding site" evidence="8">
    <location>
        <position position="123"/>
    </location>
    <ligand>
        <name>ATP</name>
        <dbReference type="ChEBI" id="CHEBI:30616"/>
    </ligand>
</feature>
<comment type="catalytic activity">
    <reaction evidence="8">
        <text>L-seryl-[protein] + ATP = 3-O-(5'-adenylyl)-L-seryl-[protein] + diphosphate</text>
        <dbReference type="Rhea" id="RHEA:58120"/>
        <dbReference type="Rhea" id="RHEA-COMP:9863"/>
        <dbReference type="Rhea" id="RHEA-COMP:15073"/>
        <dbReference type="ChEBI" id="CHEBI:29999"/>
        <dbReference type="ChEBI" id="CHEBI:30616"/>
        <dbReference type="ChEBI" id="CHEBI:33019"/>
        <dbReference type="ChEBI" id="CHEBI:142516"/>
        <dbReference type="EC" id="2.7.7.108"/>
    </reaction>
</comment>
<evidence type="ECO:0000256" key="3">
    <source>
        <dbReference type="ARBA" id="ARBA00022695"/>
    </source>
</evidence>
<dbReference type="HAMAP" id="MF_00692">
    <property type="entry name" value="SelO"/>
    <property type="match status" value="1"/>
</dbReference>
<comment type="catalytic activity">
    <reaction evidence="8">
        <text>L-tyrosyl-[protein] + UTP = O-(5'-uridylyl)-L-tyrosyl-[protein] + diphosphate</text>
        <dbReference type="Rhea" id="RHEA:83887"/>
        <dbReference type="Rhea" id="RHEA-COMP:10136"/>
        <dbReference type="Rhea" id="RHEA-COMP:20238"/>
        <dbReference type="ChEBI" id="CHEBI:33019"/>
        <dbReference type="ChEBI" id="CHEBI:46398"/>
        <dbReference type="ChEBI" id="CHEBI:46858"/>
        <dbReference type="ChEBI" id="CHEBI:90602"/>
    </reaction>
</comment>
<comment type="catalytic activity">
    <reaction evidence="8">
        <text>L-histidyl-[protein] + UTP = N(tele)-(5'-uridylyl)-L-histidyl-[protein] + diphosphate</text>
        <dbReference type="Rhea" id="RHEA:83891"/>
        <dbReference type="Rhea" id="RHEA-COMP:9745"/>
        <dbReference type="Rhea" id="RHEA-COMP:20239"/>
        <dbReference type="ChEBI" id="CHEBI:29979"/>
        <dbReference type="ChEBI" id="CHEBI:33019"/>
        <dbReference type="ChEBI" id="CHEBI:46398"/>
        <dbReference type="ChEBI" id="CHEBI:233474"/>
    </reaction>
</comment>
<keyword evidence="8" id="KW-0464">Manganese</keyword>
<evidence type="ECO:0000256" key="1">
    <source>
        <dbReference type="ARBA" id="ARBA00009747"/>
    </source>
</evidence>
<feature type="binding site" evidence="8">
    <location>
        <position position="247"/>
    </location>
    <ligand>
        <name>Mg(2+)</name>
        <dbReference type="ChEBI" id="CHEBI:18420"/>
    </ligand>
</feature>
<feature type="binding site" evidence="8">
    <location>
        <position position="110"/>
    </location>
    <ligand>
        <name>ATP</name>
        <dbReference type="ChEBI" id="CHEBI:30616"/>
    </ligand>
</feature>
<feature type="binding site" evidence="8">
    <location>
        <position position="256"/>
    </location>
    <ligand>
        <name>Mg(2+)</name>
        <dbReference type="ChEBI" id="CHEBI:18420"/>
    </ligand>
</feature>
<keyword evidence="3 8" id="KW-0548">Nucleotidyltransferase</keyword>
<gene>
    <name evidence="8" type="primary">ydiU</name>
    <name evidence="8" type="synonym">selO</name>
    <name evidence="9" type="ORF">ACGRVM_04195</name>
</gene>
<organism evidence="9 10">
    <name type="scientific">Roseovarius aquimarinus</name>
    <dbReference type="NCBI Taxonomy" id="1229156"/>
    <lineage>
        <taxon>Bacteria</taxon>
        <taxon>Pseudomonadati</taxon>
        <taxon>Pseudomonadota</taxon>
        <taxon>Alphaproteobacteria</taxon>
        <taxon>Rhodobacterales</taxon>
        <taxon>Roseobacteraceae</taxon>
        <taxon>Roseovarius</taxon>
    </lineage>
</organism>
<keyword evidence="5 8" id="KW-0547">Nucleotide-binding</keyword>
<accession>A0ABW7I4I8</accession>
<evidence type="ECO:0000256" key="5">
    <source>
        <dbReference type="ARBA" id="ARBA00022741"/>
    </source>
</evidence>
<sequence length="474" mass="51550">MTRTAFPFDNTYARLPATFFSAQPPQPVAAPALIAVNAPLAEELGLALGEASELARIFAGNELPEGAEPIAQAYAGHQFGGFSAQLGDGRATLLGEVVDHHGVRRDIQLKGSGPTPWSRGGDGRAWLGPVLREYVLSEAMYALGIPTTRALAAVRTGEEVWRQEGALPGAVLTRTAASHLRVGTFQYFAARRDLEGLARLFGYAKARHYPEAEGPAGFLRAVIARQAALVARWMGVGFIHGVMNTDNTSISGETIDYGPCAFMDAYFADQVFSSIDRQGRYAYSNQPHLIVWNMAQLATALVPLMPDQEAAIADFTEAVHAMPGLVEAEWLRVFGAKIGLAAPCEEDRALIEDLLGIMEDGGADFTNTFRALSRGTAAAEFTDPAPIEAWQARWRARIAHEDGWRERMERSNPAVIARNHRVEEMIAAAVAGDDAPFHRMMEALAMPYEDRPEAAYLKTPPKPSEIVRRTFCGT</sequence>
<evidence type="ECO:0000256" key="6">
    <source>
        <dbReference type="ARBA" id="ARBA00022840"/>
    </source>
</evidence>
<evidence type="ECO:0000256" key="7">
    <source>
        <dbReference type="ARBA" id="ARBA00022842"/>
    </source>
</evidence>
<feature type="binding site" evidence="8">
    <location>
        <position position="87"/>
    </location>
    <ligand>
        <name>ATP</name>
        <dbReference type="ChEBI" id="CHEBI:30616"/>
    </ligand>
</feature>
<evidence type="ECO:0000313" key="10">
    <source>
        <dbReference type="Proteomes" id="UP001607157"/>
    </source>
</evidence>
<dbReference type="EMBL" id="JBIHMM010000001">
    <property type="protein sequence ID" value="MFH0253079.1"/>
    <property type="molecule type" value="Genomic_DNA"/>
</dbReference>
<feature type="binding site" evidence="8">
    <location>
        <position position="256"/>
    </location>
    <ligand>
        <name>ATP</name>
        <dbReference type="ChEBI" id="CHEBI:30616"/>
    </ligand>
</feature>
<comment type="function">
    <text evidence="8">Nucleotidyltransferase involved in the post-translational modification of proteins. It can catalyze the addition of adenosine monophosphate (AMP) or uridine monophosphate (UMP) to a protein, resulting in modifications known as AMPylation and UMPylation.</text>
</comment>
<keyword evidence="2 8" id="KW-0808">Transferase</keyword>
<protein>
    <recommendedName>
        <fullName evidence="8">Protein nucleotidyltransferase YdiU</fullName>
        <ecNumber evidence="8">2.7.7.-</ecNumber>
    </recommendedName>
    <alternativeName>
        <fullName evidence="8">Protein adenylyltransferase YdiU</fullName>
        <ecNumber evidence="8">2.7.7.108</ecNumber>
    </alternativeName>
    <alternativeName>
        <fullName evidence="8">Protein uridylyltransferase YdiU</fullName>
        <ecNumber evidence="8">2.7.7.-</ecNumber>
    </alternativeName>
</protein>
<feature type="binding site" evidence="8">
    <location>
        <position position="90"/>
    </location>
    <ligand>
        <name>ATP</name>
        <dbReference type="ChEBI" id="CHEBI:30616"/>
    </ligand>
</feature>
<evidence type="ECO:0000256" key="8">
    <source>
        <dbReference type="HAMAP-Rule" id="MF_00692"/>
    </source>
</evidence>
<comment type="cofactor">
    <cofactor evidence="8">
        <name>Mg(2+)</name>
        <dbReference type="ChEBI" id="CHEBI:18420"/>
    </cofactor>
    <cofactor evidence="8">
        <name>Mn(2+)</name>
        <dbReference type="ChEBI" id="CHEBI:29035"/>
    </cofactor>
</comment>
<dbReference type="EC" id="2.7.7.-" evidence="8"/>
<comment type="catalytic activity">
    <reaction evidence="8">
        <text>L-tyrosyl-[protein] + ATP = O-(5'-adenylyl)-L-tyrosyl-[protein] + diphosphate</text>
        <dbReference type="Rhea" id="RHEA:54288"/>
        <dbReference type="Rhea" id="RHEA-COMP:10136"/>
        <dbReference type="Rhea" id="RHEA-COMP:13846"/>
        <dbReference type="ChEBI" id="CHEBI:30616"/>
        <dbReference type="ChEBI" id="CHEBI:33019"/>
        <dbReference type="ChEBI" id="CHEBI:46858"/>
        <dbReference type="ChEBI" id="CHEBI:83624"/>
        <dbReference type="EC" id="2.7.7.108"/>
    </reaction>
</comment>
<feature type="binding site" evidence="8">
    <location>
        <position position="89"/>
    </location>
    <ligand>
        <name>ATP</name>
        <dbReference type="ChEBI" id="CHEBI:30616"/>
    </ligand>
</feature>
<feature type="binding site" evidence="8">
    <location>
        <position position="122"/>
    </location>
    <ligand>
        <name>ATP</name>
        <dbReference type="ChEBI" id="CHEBI:30616"/>
    </ligand>
</feature>
<keyword evidence="7 8" id="KW-0460">Magnesium</keyword>
<feature type="binding site" evidence="8">
    <location>
        <position position="181"/>
    </location>
    <ligand>
        <name>ATP</name>
        <dbReference type="ChEBI" id="CHEBI:30616"/>
    </ligand>
</feature>
<dbReference type="Pfam" id="PF02696">
    <property type="entry name" value="SelO"/>
    <property type="match status" value="1"/>
</dbReference>
<evidence type="ECO:0000313" key="9">
    <source>
        <dbReference type="EMBL" id="MFH0253079.1"/>
    </source>
</evidence>